<evidence type="ECO:0000313" key="2">
    <source>
        <dbReference type="EMBL" id="MBB6487999.1"/>
    </source>
</evidence>
<reference evidence="2 3" key="1">
    <citation type="submission" date="2020-08" db="EMBL/GenBank/DDBJ databases">
        <title>Genomic Encyclopedia of Type Strains, Phase IV (KMG-V): Genome sequencing to study the core and pangenomes of soil and plant-associated prokaryotes.</title>
        <authorList>
            <person name="Whitman W."/>
        </authorList>
    </citation>
    <scope>NUCLEOTIDE SEQUENCE [LARGE SCALE GENOMIC DNA]</scope>
    <source>
        <strain evidence="2 3">SEMIA 4060</strain>
    </source>
</reference>
<keyword evidence="1" id="KW-1133">Transmembrane helix</keyword>
<gene>
    <name evidence="2" type="ORF">GGD46_005310</name>
</gene>
<evidence type="ECO:0000256" key="1">
    <source>
        <dbReference type="SAM" id="Phobius"/>
    </source>
</evidence>
<name>A0A7X0IVN9_9HYPH</name>
<evidence type="ECO:0000313" key="3">
    <source>
        <dbReference type="Proteomes" id="UP000565576"/>
    </source>
</evidence>
<organism evidence="2 3">
    <name type="scientific">Rhizobium lusitanum</name>
    <dbReference type="NCBI Taxonomy" id="293958"/>
    <lineage>
        <taxon>Bacteria</taxon>
        <taxon>Pseudomonadati</taxon>
        <taxon>Pseudomonadota</taxon>
        <taxon>Alphaproteobacteria</taxon>
        <taxon>Hyphomicrobiales</taxon>
        <taxon>Rhizobiaceae</taxon>
        <taxon>Rhizobium/Agrobacterium group</taxon>
        <taxon>Rhizobium</taxon>
    </lineage>
</organism>
<keyword evidence="1" id="KW-0812">Transmembrane</keyword>
<protein>
    <submittedName>
        <fullName evidence="2">Uncharacterized protein</fullName>
    </submittedName>
</protein>
<dbReference type="RefSeq" id="WP_184709388.1">
    <property type="nucleotide sequence ID" value="NZ_JACHBG010000018.1"/>
</dbReference>
<dbReference type="Proteomes" id="UP000565576">
    <property type="component" value="Unassembled WGS sequence"/>
</dbReference>
<sequence length="139" mass="14909">MSPFEFGAADSEDRDDRTHRAGARVIASLFVAFFAYIGLALGGGINLATRADADALSSGKDTQPLYLSIRDPIRGIVVADRLVTSKATWNDIGPATLASFPLLEHVARPWQPRDQASVSLLESAHSRVYLARAPPASFA</sequence>
<proteinExistence type="predicted"/>
<feature type="transmembrane region" description="Helical" evidence="1">
    <location>
        <begin position="21"/>
        <end position="41"/>
    </location>
</feature>
<comment type="caution">
    <text evidence="2">The sequence shown here is derived from an EMBL/GenBank/DDBJ whole genome shotgun (WGS) entry which is preliminary data.</text>
</comment>
<accession>A0A7X0IVN9</accession>
<dbReference type="AlphaFoldDB" id="A0A7X0IVN9"/>
<dbReference type="EMBL" id="JACHBG010000018">
    <property type="protein sequence ID" value="MBB6487999.1"/>
    <property type="molecule type" value="Genomic_DNA"/>
</dbReference>
<keyword evidence="1" id="KW-0472">Membrane</keyword>